<dbReference type="Gene3D" id="2.10.70.10">
    <property type="entry name" value="Complement Module, domain 1"/>
    <property type="match status" value="2"/>
</dbReference>
<comment type="caution">
    <text evidence="4">Lacks conserved residue(s) required for the propagation of feature annotation.</text>
</comment>
<dbReference type="GO" id="GO:0005615">
    <property type="term" value="C:extracellular space"/>
    <property type="evidence" value="ECO:0007669"/>
    <property type="project" value="TreeGrafter"/>
</dbReference>
<dbReference type="InParanoid" id="A0A3Q0GCW5"/>
<dbReference type="GO" id="GO:0006956">
    <property type="term" value="P:complement activation"/>
    <property type="evidence" value="ECO:0007669"/>
    <property type="project" value="TreeGrafter"/>
</dbReference>
<feature type="disulfide bond" evidence="4">
    <location>
        <begin position="106"/>
        <end position="149"/>
    </location>
</feature>
<feature type="chain" id="PRO_5018063721" evidence="5">
    <location>
        <begin position="35"/>
        <end position="172"/>
    </location>
</feature>
<keyword evidence="2 5" id="KW-0732">Signal</keyword>
<keyword evidence="1 4" id="KW-0768">Sushi</keyword>
<name>A0A3Q0GCW5_ALLSI</name>
<dbReference type="KEGG" id="asn:106722011"/>
<evidence type="ECO:0000259" key="6">
    <source>
        <dbReference type="PROSITE" id="PS50923"/>
    </source>
</evidence>
<dbReference type="SUPFAM" id="SSF57535">
    <property type="entry name" value="Complement control module/SCR domain"/>
    <property type="match status" value="2"/>
</dbReference>
<evidence type="ECO:0000313" key="7">
    <source>
        <dbReference type="Proteomes" id="UP000189705"/>
    </source>
</evidence>
<organism evidence="7 8">
    <name type="scientific">Alligator sinensis</name>
    <name type="common">Chinese alligator</name>
    <dbReference type="NCBI Taxonomy" id="38654"/>
    <lineage>
        <taxon>Eukaryota</taxon>
        <taxon>Metazoa</taxon>
        <taxon>Chordata</taxon>
        <taxon>Craniata</taxon>
        <taxon>Vertebrata</taxon>
        <taxon>Euteleostomi</taxon>
        <taxon>Archelosauria</taxon>
        <taxon>Archosauria</taxon>
        <taxon>Crocodylia</taxon>
        <taxon>Alligatoridae</taxon>
        <taxon>Alligatorinae</taxon>
        <taxon>Alligator</taxon>
    </lineage>
</organism>
<gene>
    <name evidence="8" type="primary">LOC106722011</name>
</gene>
<evidence type="ECO:0000256" key="4">
    <source>
        <dbReference type="PROSITE-ProRule" id="PRU00302"/>
    </source>
</evidence>
<dbReference type="InterPro" id="IPR000436">
    <property type="entry name" value="Sushi_SCR_CCP_dom"/>
</dbReference>
<protein>
    <submittedName>
        <fullName evidence="8">Complement factor H-related protein 3-like</fullName>
    </submittedName>
</protein>
<evidence type="ECO:0000256" key="3">
    <source>
        <dbReference type="ARBA" id="ARBA00023157"/>
    </source>
</evidence>
<dbReference type="PANTHER" id="PTHR45785:SF7">
    <property type="entry name" value="COMPLEMENT FACTOR H"/>
    <property type="match status" value="1"/>
</dbReference>
<evidence type="ECO:0000256" key="1">
    <source>
        <dbReference type="ARBA" id="ARBA00022659"/>
    </source>
</evidence>
<dbReference type="PANTHER" id="PTHR45785">
    <property type="entry name" value="COMPLEMENT FACTOR H-RELATED"/>
    <property type="match status" value="1"/>
</dbReference>
<dbReference type="InterPro" id="IPR051503">
    <property type="entry name" value="ComplSys_Reg/VirEntry_Med"/>
</dbReference>
<dbReference type="AlphaFoldDB" id="A0A3Q0GCW5"/>
<dbReference type="InterPro" id="IPR035976">
    <property type="entry name" value="Sushi/SCR/CCP_sf"/>
</dbReference>
<accession>A0A3Q0GCW5</accession>
<evidence type="ECO:0000256" key="5">
    <source>
        <dbReference type="SAM" id="SignalP"/>
    </source>
</evidence>
<dbReference type="RefSeq" id="XP_025056008.1">
    <property type="nucleotide sequence ID" value="XM_025200223.1"/>
</dbReference>
<dbReference type="CDD" id="cd00033">
    <property type="entry name" value="CCP"/>
    <property type="match status" value="1"/>
</dbReference>
<sequence>MSAVAGARFPFWILRMTLLRYMFLQILWAYFSQAEEPCTVDVTEMQSRGIELSEKSKGKQYIPHGDFVEFKCKVGYAHPAVWSASDFTVQCYSSNVSYPQCYKEICPVLDLENGRIYYSYWRKFREGATTSYSCKRDYSPENEQDRITCTKNGWSPTPRCIPESKKYLCFID</sequence>
<evidence type="ECO:0000256" key="2">
    <source>
        <dbReference type="ARBA" id="ARBA00022729"/>
    </source>
</evidence>
<keyword evidence="7" id="KW-1185">Reference proteome</keyword>
<reference evidence="8" key="1">
    <citation type="submission" date="2025-08" db="UniProtKB">
        <authorList>
            <consortium name="RefSeq"/>
        </authorList>
    </citation>
    <scope>IDENTIFICATION</scope>
</reference>
<keyword evidence="3 4" id="KW-1015">Disulfide bond</keyword>
<proteinExistence type="predicted"/>
<dbReference type="GO" id="GO:0001851">
    <property type="term" value="F:complement component C3b binding"/>
    <property type="evidence" value="ECO:0007669"/>
    <property type="project" value="TreeGrafter"/>
</dbReference>
<dbReference type="SMART" id="SM00032">
    <property type="entry name" value="CCP"/>
    <property type="match status" value="1"/>
</dbReference>
<feature type="signal peptide" evidence="5">
    <location>
        <begin position="1"/>
        <end position="34"/>
    </location>
</feature>
<dbReference type="Proteomes" id="UP000189705">
    <property type="component" value="Unplaced"/>
</dbReference>
<feature type="domain" description="Sushi" evidence="6">
    <location>
        <begin position="104"/>
        <end position="162"/>
    </location>
</feature>
<dbReference type="GeneID" id="106722011"/>
<evidence type="ECO:0000313" key="8">
    <source>
        <dbReference type="RefSeq" id="XP_025056008.1"/>
    </source>
</evidence>
<dbReference type="PROSITE" id="PS50923">
    <property type="entry name" value="SUSHI"/>
    <property type="match status" value="1"/>
</dbReference>
<dbReference type="Pfam" id="PF00084">
    <property type="entry name" value="Sushi"/>
    <property type="match status" value="1"/>
</dbReference>